<dbReference type="Pfam" id="PF20256">
    <property type="entry name" value="MoCoBD_2"/>
    <property type="match status" value="1"/>
</dbReference>
<keyword evidence="1" id="KW-0500">Molybdenum</keyword>
<dbReference type="PANTHER" id="PTHR11908">
    <property type="entry name" value="XANTHINE DEHYDROGENASE"/>
    <property type="match status" value="1"/>
</dbReference>
<dbReference type="InterPro" id="IPR016208">
    <property type="entry name" value="Ald_Oxase/xanthine_DH-like"/>
</dbReference>
<dbReference type="InterPro" id="IPR037165">
    <property type="entry name" value="AldOxase/xan_DH_Mopterin-bd_sf"/>
</dbReference>
<evidence type="ECO:0000256" key="1">
    <source>
        <dbReference type="ARBA" id="ARBA00022505"/>
    </source>
</evidence>
<gene>
    <name evidence="4" type="primary">xdhA_18</name>
    <name evidence="4" type="ORF">SDC9_93789</name>
</gene>
<organism evidence="4">
    <name type="scientific">bioreactor metagenome</name>
    <dbReference type="NCBI Taxonomy" id="1076179"/>
    <lineage>
        <taxon>unclassified sequences</taxon>
        <taxon>metagenomes</taxon>
        <taxon>ecological metagenomes</taxon>
    </lineage>
</organism>
<reference evidence="4" key="1">
    <citation type="submission" date="2019-08" db="EMBL/GenBank/DDBJ databases">
        <authorList>
            <person name="Kucharzyk K."/>
            <person name="Murdoch R.W."/>
            <person name="Higgins S."/>
            <person name="Loffler F."/>
        </authorList>
    </citation>
    <scope>NUCLEOTIDE SEQUENCE</scope>
</reference>
<dbReference type="InterPro" id="IPR008274">
    <property type="entry name" value="AldOxase/xan_DH_MoCoBD1"/>
</dbReference>
<dbReference type="PANTHER" id="PTHR11908:SF132">
    <property type="entry name" value="ALDEHYDE OXIDASE 1-RELATED"/>
    <property type="match status" value="1"/>
</dbReference>
<accession>A0A645A493</accession>
<dbReference type="GO" id="GO:0004854">
    <property type="term" value="F:xanthine dehydrogenase activity"/>
    <property type="evidence" value="ECO:0007669"/>
    <property type="project" value="UniProtKB-EC"/>
</dbReference>
<dbReference type="Pfam" id="PF02738">
    <property type="entry name" value="MoCoBD_1"/>
    <property type="match status" value="1"/>
</dbReference>
<evidence type="ECO:0000259" key="3">
    <source>
        <dbReference type="Pfam" id="PF20256"/>
    </source>
</evidence>
<feature type="domain" description="Aldehyde oxidase/xanthine dehydrogenase second molybdopterin binding" evidence="3">
    <location>
        <begin position="230"/>
        <end position="513"/>
    </location>
</feature>
<sequence>MEVRTARAEISSDGTVTITSASQSPYAVRKQISEAFLIPSGQIQVKVPFIGGGFGGKAPVFLEILAFLASRSVGGKAVRLTIPREQDMASAPCRIGLEAEIKLGANRDGLLQAAEMTYWLDCGAYTDISPYMSKAIAVDCTGPYHIENLSCDSLCVYTNHTYATSFRGFAHESYTFCIERMMDMLANQCGLDPLELRIKNAIHTGSSTPTQVICTDSLMGNLTECLNKVKSLSEWDGGKLSLIKQDTVRAKGVACLWKTENPPTDAISGAMITFNPDGSVNLNTGVVEMGSGGQTNLALMLAERLCIAPEQIHVVLPVDTRVAPEHWKTVASLTEHMAGHAVMCAADDLIQQLKQNGAQALGCAIDEIQVSNGCVFSKKNPEKFIEFKDIVQGYKSASGESIGEPALGRGSFMLKGLSMLDPQTGKGKTGPAWTLGAQVVEIEADLKTFSYRMISASTVMDVGKVINPELMRAMIAGGMSMGVSLASREAFSYSDQGVPKAPNLRTYKLLHIGQEPDYRVGFVETPETNSPYGVRSYAEHGIIGIPAALGNALSAAFGKELSFLPLTPERLWRSVKEAANDSV</sequence>
<feature type="domain" description="Aldehyde oxidase/xanthine dehydrogenase first molybdopterin binding" evidence="2">
    <location>
        <begin position="1"/>
        <end position="201"/>
    </location>
</feature>
<dbReference type="SUPFAM" id="SSF56003">
    <property type="entry name" value="Molybdenum cofactor-binding domain"/>
    <property type="match status" value="1"/>
</dbReference>
<dbReference type="EC" id="1.17.1.4" evidence="4"/>
<protein>
    <submittedName>
        <fullName evidence="4">Putative xanthine dehydrogenase molybdenum-binding subunit XdhA</fullName>
        <ecNumber evidence="4">1.17.1.4</ecNumber>
    </submittedName>
</protein>
<keyword evidence="4" id="KW-0560">Oxidoreductase</keyword>
<dbReference type="GO" id="GO:0005506">
    <property type="term" value="F:iron ion binding"/>
    <property type="evidence" value="ECO:0007669"/>
    <property type="project" value="InterPro"/>
</dbReference>
<evidence type="ECO:0000259" key="2">
    <source>
        <dbReference type="Pfam" id="PF02738"/>
    </source>
</evidence>
<name>A0A645A493_9ZZZZ</name>
<dbReference type="AlphaFoldDB" id="A0A645A493"/>
<comment type="caution">
    <text evidence="4">The sequence shown here is derived from an EMBL/GenBank/DDBJ whole genome shotgun (WGS) entry which is preliminary data.</text>
</comment>
<proteinExistence type="predicted"/>
<dbReference type="Gene3D" id="3.30.365.10">
    <property type="entry name" value="Aldehyde oxidase/xanthine dehydrogenase, molybdopterin binding domain"/>
    <property type="match status" value="4"/>
</dbReference>
<dbReference type="EMBL" id="VSSQ01011532">
    <property type="protein sequence ID" value="MPM47081.1"/>
    <property type="molecule type" value="Genomic_DNA"/>
</dbReference>
<evidence type="ECO:0000313" key="4">
    <source>
        <dbReference type="EMBL" id="MPM47081.1"/>
    </source>
</evidence>
<dbReference type="InterPro" id="IPR046867">
    <property type="entry name" value="AldOxase/xan_DH_MoCoBD2"/>
</dbReference>